<evidence type="ECO:0000313" key="4">
    <source>
        <dbReference type="Proteomes" id="UP001152797"/>
    </source>
</evidence>
<dbReference type="GO" id="GO:0016020">
    <property type="term" value="C:membrane"/>
    <property type="evidence" value="ECO:0007669"/>
    <property type="project" value="TreeGrafter"/>
</dbReference>
<dbReference type="Pfam" id="PF00686">
    <property type="entry name" value="CBM_20"/>
    <property type="match status" value="1"/>
</dbReference>
<feature type="domain" description="CBM20" evidence="1">
    <location>
        <begin position="1"/>
        <end position="109"/>
    </location>
</feature>
<dbReference type="InterPro" id="IPR013784">
    <property type="entry name" value="Carb-bd-like_fold"/>
</dbReference>
<dbReference type="AlphaFoldDB" id="A0A9P1BRX1"/>
<dbReference type="Gene3D" id="2.60.40.10">
    <property type="entry name" value="Immunoglobulins"/>
    <property type="match status" value="1"/>
</dbReference>
<gene>
    <name evidence="2" type="ORF">C1SCF055_LOCUS6519</name>
</gene>
<name>A0A9P1BRX1_9DINO</name>
<dbReference type="PROSITE" id="PS51166">
    <property type="entry name" value="CBM20"/>
    <property type="match status" value="1"/>
</dbReference>
<organism evidence="2">
    <name type="scientific">Cladocopium goreaui</name>
    <dbReference type="NCBI Taxonomy" id="2562237"/>
    <lineage>
        <taxon>Eukaryota</taxon>
        <taxon>Sar</taxon>
        <taxon>Alveolata</taxon>
        <taxon>Dinophyceae</taxon>
        <taxon>Suessiales</taxon>
        <taxon>Symbiodiniaceae</taxon>
        <taxon>Cladocopium</taxon>
    </lineage>
</organism>
<dbReference type="PANTHER" id="PTHR15048">
    <property type="entry name" value="STARCH-BINDING DOMAIN-CONTAINING PROTEIN 1"/>
    <property type="match status" value="1"/>
</dbReference>
<dbReference type="EMBL" id="CAMXCT010000413">
    <property type="protein sequence ID" value="CAI3978467.1"/>
    <property type="molecule type" value="Genomic_DNA"/>
</dbReference>
<dbReference type="OrthoDB" id="440291at2759"/>
<comment type="caution">
    <text evidence="2">The sequence shown here is derived from an EMBL/GenBank/DDBJ whole genome shotgun (WGS) entry which is preliminary data.</text>
</comment>
<evidence type="ECO:0000313" key="2">
    <source>
        <dbReference type="EMBL" id="CAI3978467.1"/>
    </source>
</evidence>
<proteinExistence type="predicted"/>
<evidence type="ECO:0000313" key="3">
    <source>
        <dbReference type="EMBL" id="CAL4765779.1"/>
    </source>
</evidence>
<accession>A0A9P1BRX1</accession>
<dbReference type="EMBL" id="CAMXCT020000413">
    <property type="protein sequence ID" value="CAL1131842.1"/>
    <property type="molecule type" value="Genomic_DNA"/>
</dbReference>
<dbReference type="SMART" id="SM01065">
    <property type="entry name" value="CBM_2"/>
    <property type="match status" value="1"/>
</dbReference>
<protein>
    <submittedName>
        <fullName evidence="3">Alpha-amylase (1,4-alpha-D-gluca n glucanohydrolase)</fullName>
    </submittedName>
</protein>
<dbReference type="Proteomes" id="UP001152797">
    <property type="component" value="Unassembled WGS sequence"/>
</dbReference>
<dbReference type="SUPFAM" id="SSF49452">
    <property type="entry name" value="Starch-binding domain-like"/>
    <property type="match status" value="1"/>
</dbReference>
<keyword evidence="4" id="KW-1185">Reference proteome</keyword>
<dbReference type="PANTHER" id="PTHR15048:SF0">
    <property type="entry name" value="STARCH-BINDING DOMAIN-CONTAINING PROTEIN 1"/>
    <property type="match status" value="1"/>
</dbReference>
<evidence type="ECO:0000259" key="1">
    <source>
        <dbReference type="PROSITE" id="PS51166"/>
    </source>
</evidence>
<reference evidence="2" key="1">
    <citation type="submission" date="2022-10" db="EMBL/GenBank/DDBJ databases">
        <authorList>
            <person name="Chen Y."/>
            <person name="Dougan E. K."/>
            <person name="Chan C."/>
            <person name="Rhodes N."/>
            <person name="Thang M."/>
        </authorList>
    </citation>
    <scope>NUCLEOTIDE SEQUENCE</scope>
</reference>
<dbReference type="InterPro" id="IPR013783">
    <property type="entry name" value="Ig-like_fold"/>
</dbReference>
<dbReference type="CDD" id="cd05467">
    <property type="entry name" value="CBM20"/>
    <property type="match status" value="1"/>
</dbReference>
<dbReference type="GO" id="GO:2001070">
    <property type="term" value="F:starch binding"/>
    <property type="evidence" value="ECO:0007669"/>
    <property type="project" value="InterPro"/>
</dbReference>
<dbReference type="EMBL" id="CAMXCT030000413">
    <property type="protein sequence ID" value="CAL4765779.1"/>
    <property type="molecule type" value="Genomic_DNA"/>
</dbReference>
<dbReference type="InterPro" id="IPR002044">
    <property type="entry name" value="CBM20"/>
</dbReference>
<reference evidence="3 4" key="2">
    <citation type="submission" date="2024-05" db="EMBL/GenBank/DDBJ databases">
        <authorList>
            <person name="Chen Y."/>
            <person name="Shah S."/>
            <person name="Dougan E. K."/>
            <person name="Thang M."/>
            <person name="Chan C."/>
        </authorList>
    </citation>
    <scope>NUCLEOTIDE SEQUENCE [LARGE SCALE GENOMIC DNA]</scope>
</reference>
<sequence>MGEEVTLAFSCRAETIFGYSIRVVGDCDALGNWNPARAPALTTDASEYPKWFGNIQCRAVPTEYKFVKFDEFQNAVWEEGDNRYFAVTDDGVVTRNGESGEPATPIFGVKDPSYVPRLASGRSRKTSFEDEVKEYAVPIPATPKNKVASGTAGFQDELHFKVVCAWTGMGDHVSVVGSCEEYLGSAEQDALDDVG</sequence>